<dbReference type="InterPro" id="IPR007110">
    <property type="entry name" value="Ig-like_dom"/>
</dbReference>
<comment type="subcellular location">
    <subcellularLocation>
        <location evidence="1">Membrane</location>
    </subcellularLocation>
</comment>
<gene>
    <name evidence="7" type="ORF">XNOV1_A011192</name>
</gene>
<reference evidence="7" key="1">
    <citation type="submission" date="2023-08" db="EMBL/GenBank/DDBJ databases">
        <authorList>
            <person name="Alioto T."/>
            <person name="Alioto T."/>
            <person name="Gomez Garrido J."/>
        </authorList>
    </citation>
    <scope>NUCLEOTIDE SEQUENCE</scope>
</reference>
<dbReference type="InterPro" id="IPR015631">
    <property type="entry name" value="CD2/SLAM_rcpt"/>
</dbReference>
<keyword evidence="4" id="KW-0325">Glycoprotein</keyword>
<keyword evidence="2 5" id="KW-0732">Signal</keyword>
<organism evidence="7 8">
    <name type="scientific">Xyrichtys novacula</name>
    <name type="common">Pearly razorfish</name>
    <name type="synonym">Hemipteronotus novacula</name>
    <dbReference type="NCBI Taxonomy" id="13765"/>
    <lineage>
        <taxon>Eukaryota</taxon>
        <taxon>Metazoa</taxon>
        <taxon>Chordata</taxon>
        <taxon>Craniata</taxon>
        <taxon>Vertebrata</taxon>
        <taxon>Euteleostomi</taxon>
        <taxon>Actinopterygii</taxon>
        <taxon>Neopterygii</taxon>
        <taxon>Teleostei</taxon>
        <taxon>Neoteleostei</taxon>
        <taxon>Acanthomorphata</taxon>
        <taxon>Eupercaria</taxon>
        <taxon>Labriformes</taxon>
        <taxon>Labridae</taxon>
        <taxon>Xyrichtys</taxon>
    </lineage>
</organism>
<name>A0AAV1EZK3_XYRNO</name>
<dbReference type="PROSITE" id="PS50835">
    <property type="entry name" value="IG_LIKE"/>
    <property type="match status" value="1"/>
</dbReference>
<dbReference type="PANTHER" id="PTHR12080:SF55">
    <property type="entry name" value="LYMPHOCYTE FUNCTION-ASSOCIATED ANTIGEN 3"/>
    <property type="match status" value="1"/>
</dbReference>
<evidence type="ECO:0000313" key="7">
    <source>
        <dbReference type="EMBL" id="CAJ1053852.1"/>
    </source>
</evidence>
<dbReference type="PANTHER" id="PTHR12080">
    <property type="entry name" value="SIGNALING LYMPHOCYTIC ACTIVATION MOLECULE"/>
    <property type="match status" value="1"/>
</dbReference>
<keyword evidence="3" id="KW-0472">Membrane</keyword>
<dbReference type="Proteomes" id="UP001178508">
    <property type="component" value="Chromosome 3"/>
</dbReference>
<dbReference type="SUPFAM" id="SSF48726">
    <property type="entry name" value="Immunoglobulin"/>
    <property type="match status" value="1"/>
</dbReference>
<dbReference type="GO" id="GO:0016020">
    <property type="term" value="C:membrane"/>
    <property type="evidence" value="ECO:0007669"/>
    <property type="project" value="UniProtKB-SubCell"/>
</dbReference>
<dbReference type="EMBL" id="OY660866">
    <property type="protein sequence ID" value="CAJ1053852.1"/>
    <property type="molecule type" value="Genomic_DNA"/>
</dbReference>
<evidence type="ECO:0000256" key="1">
    <source>
        <dbReference type="ARBA" id="ARBA00004370"/>
    </source>
</evidence>
<protein>
    <submittedName>
        <fullName evidence="7">Uncharacterized protein LOC121508904 isoform X1</fullName>
    </submittedName>
</protein>
<evidence type="ECO:0000256" key="3">
    <source>
        <dbReference type="ARBA" id="ARBA00023136"/>
    </source>
</evidence>
<feature type="domain" description="Ig-like" evidence="6">
    <location>
        <begin position="113"/>
        <end position="187"/>
    </location>
</feature>
<proteinExistence type="predicted"/>
<evidence type="ECO:0000256" key="4">
    <source>
        <dbReference type="ARBA" id="ARBA00023180"/>
    </source>
</evidence>
<evidence type="ECO:0000313" key="8">
    <source>
        <dbReference type="Proteomes" id="UP001178508"/>
    </source>
</evidence>
<dbReference type="AlphaFoldDB" id="A0AAV1EZK3"/>
<accession>A0AAV1EZK3</accession>
<sequence length="259" mass="29179">MEQMRVVFIFMLMVSSAAVEEKSELTGVQGESVTFPDPVLQTGFIIFGGNLAMVDDRKFKILEEIYKDRLSWNDITGLFTLRGLQKDDSGDYTIESKTGNVFKHHHKLTVYEPVSTPVVTWLNVSTKNCTFLCSVNKTDDTTLLWYKDQKILNNSSSEFSLSITVDITSSYKCVAKSPAEIKTADVDPKKYCIQPEEKDSSGGRHCSESRDSDVIYTDVRIAEDIRAQQRNHHQESSSLTTVYDKLQAHRISPPDAADC</sequence>
<evidence type="ECO:0000256" key="5">
    <source>
        <dbReference type="SAM" id="SignalP"/>
    </source>
</evidence>
<feature type="signal peptide" evidence="5">
    <location>
        <begin position="1"/>
        <end position="18"/>
    </location>
</feature>
<dbReference type="InterPro" id="IPR013783">
    <property type="entry name" value="Ig-like_fold"/>
</dbReference>
<feature type="chain" id="PRO_5043807693" evidence="5">
    <location>
        <begin position="19"/>
        <end position="259"/>
    </location>
</feature>
<keyword evidence="8" id="KW-1185">Reference proteome</keyword>
<dbReference type="InterPro" id="IPR036179">
    <property type="entry name" value="Ig-like_dom_sf"/>
</dbReference>
<evidence type="ECO:0000256" key="2">
    <source>
        <dbReference type="ARBA" id="ARBA00022729"/>
    </source>
</evidence>
<dbReference type="Gene3D" id="2.60.40.10">
    <property type="entry name" value="Immunoglobulins"/>
    <property type="match status" value="2"/>
</dbReference>
<evidence type="ECO:0000259" key="6">
    <source>
        <dbReference type="PROSITE" id="PS50835"/>
    </source>
</evidence>